<name>A0A507QW75_MONPU</name>
<protein>
    <recommendedName>
        <fullName evidence="6">TauD/TfdA-like domain-containing protein</fullName>
    </recommendedName>
</protein>
<keyword evidence="5" id="KW-1185">Reference proteome</keyword>
<dbReference type="PANTHER" id="PTHR43779:SF2">
    <property type="entry name" value="ALPHA-KETOGLUTARATE-DEPENDENT XANTHINE DIOXYGENASE XAN1"/>
    <property type="match status" value="1"/>
</dbReference>
<dbReference type="PANTHER" id="PTHR43779">
    <property type="entry name" value="DIOXYGENASE RV0097-RELATED"/>
    <property type="match status" value="1"/>
</dbReference>
<gene>
    <name evidence="4" type="ORF">MPDQ_007245</name>
</gene>
<evidence type="ECO:0000256" key="3">
    <source>
        <dbReference type="ARBA" id="ARBA00023004"/>
    </source>
</evidence>
<keyword evidence="3" id="KW-0408">Iron</keyword>
<dbReference type="STRING" id="5098.A0A507QW75"/>
<dbReference type="InterPro" id="IPR051178">
    <property type="entry name" value="TfdA_dioxygenase"/>
</dbReference>
<dbReference type="OrthoDB" id="93019at2759"/>
<proteinExistence type="predicted"/>
<comment type="cofactor">
    <cofactor evidence="1">
        <name>Fe(2+)</name>
        <dbReference type="ChEBI" id="CHEBI:29033"/>
    </cofactor>
</comment>
<accession>A0A507QW75</accession>
<dbReference type="GO" id="GO:0016491">
    <property type="term" value="F:oxidoreductase activity"/>
    <property type="evidence" value="ECO:0007669"/>
    <property type="project" value="UniProtKB-KW"/>
</dbReference>
<evidence type="ECO:0000256" key="1">
    <source>
        <dbReference type="ARBA" id="ARBA00001954"/>
    </source>
</evidence>
<evidence type="ECO:0000313" key="4">
    <source>
        <dbReference type="EMBL" id="TQB71871.1"/>
    </source>
</evidence>
<sequence>MVWVNPLTGKKEFQGHGICVRKLYLRSSPDEKPRVVEDIGEICKFILGIQNRILRPEYIPLAPAEGDVVILDNYRLFHSAVDHLLELGSRSMHQASIGDSVGPKGPVLIDVST</sequence>
<evidence type="ECO:0000313" key="5">
    <source>
        <dbReference type="Proteomes" id="UP000319663"/>
    </source>
</evidence>
<dbReference type="EMBL" id="VIFY01000073">
    <property type="protein sequence ID" value="TQB71871.1"/>
    <property type="molecule type" value="Genomic_DNA"/>
</dbReference>
<organism evidence="4 5">
    <name type="scientific">Monascus purpureus</name>
    <name type="common">Red mold</name>
    <name type="synonym">Monascus anka</name>
    <dbReference type="NCBI Taxonomy" id="5098"/>
    <lineage>
        <taxon>Eukaryota</taxon>
        <taxon>Fungi</taxon>
        <taxon>Dikarya</taxon>
        <taxon>Ascomycota</taxon>
        <taxon>Pezizomycotina</taxon>
        <taxon>Eurotiomycetes</taxon>
        <taxon>Eurotiomycetidae</taxon>
        <taxon>Eurotiales</taxon>
        <taxon>Aspergillaceae</taxon>
        <taxon>Monascus</taxon>
    </lineage>
</organism>
<dbReference type="AlphaFoldDB" id="A0A507QW75"/>
<comment type="caution">
    <text evidence="4">The sequence shown here is derived from an EMBL/GenBank/DDBJ whole genome shotgun (WGS) entry which is preliminary data.</text>
</comment>
<evidence type="ECO:0000256" key="2">
    <source>
        <dbReference type="ARBA" id="ARBA00023002"/>
    </source>
</evidence>
<evidence type="ECO:0008006" key="6">
    <source>
        <dbReference type="Google" id="ProtNLM"/>
    </source>
</evidence>
<reference evidence="4 5" key="1">
    <citation type="submission" date="2019-06" db="EMBL/GenBank/DDBJ databases">
        <title>Wine fermentation using esterase from Monascus purpureus.</title>
        <authorList>
            <person name="Geng C."/>
            <person name="Zhang Y."/>
        </authorList>
    </citation>
    <scope>NUCLEOTIDE SEQUENCE [LARGE SCALE GENOMIC DNA]</scope>
    <source>
        <strain evidence="4">HQ1</strain>
    </source>
</reference>
<dbReference type="Gene3D" id="3.60.130.10">
    <property type="entry name" value="Clavaminate synthase-like"/>
    <property type="match status" value="1"/>
</dbReference>
<dbReference type="SUPFAM" id="SSF51197">
    <property type="entry name" value="Clavaminate synthase-like"/>
    <property type="match status" value="1"/>
</dbReference>
<keyword evidence="2" id="KW-0560">Oxidoreductase</keyword>
<dbReference type="Proteomes" id="UP000319663">
    <property type="component" value="Unassembled WGS sequence"/>
</dbReference>
<dbReference type="InterPro" id="IPR042098">
    <property type="entry name" value="TauD-like_sf"/>
</dbReference>